<protein>
    <submittedName>
        <fullName evidence="2">Uncharacterized protein</fullName>
    </submittedName>
</protein>
<accession>A0ABP7D906</accession>
<feature type="transmembrane region" description="Helical" evidence="1">
    <location>
        <begin position="7"/>
        <end position="30"/>
    </location>
</feature>
<name>A0ABP7D906_9ACTN</name>
<evidence type="ECO:0000313" key="3">
    <source>
        <dbReference type="Proteomes" id="UP001500902"/>
    </source>
</evidence>
<feature type="transmembrane region" description="Helical" evidence="1">
    <location>
        <begin position="36"/>
        <end position="59"/>
    </location>
</feature>
<keyword evidence="1" id="KW-1133">Transmembrane helix</keyword>
<reference evidence="3" key="1">
    <citation type="journal article" date="2019" name="Int. J. Syst. Evol. Microbiol.">
        <title>The Global Catalogue of Microorganisms (GCM) 10K type strain sequencing project: providing services to taxonomists for standard genome sequencing and annotation.</title>
        <authorList>
            <consortium name="The Broad Institute Genomics Platform"/>
            <consortium name="The Broad Institute Genome Sequencing Center for Infectious Disease"/>
            <person name="Wu L."/>
            <person name="Ma J."/>
        </authorList>
    </citation>
    <scope>NUCLEOTIDE SEQUENCE [LARGE SCALE GENOMIC DNA]</scope>
    <source>
        <strain evidence="3">JCM 16904</strain>
    </source>
</reference>
<keyword evidence="1" id="KW-0812">Transmembrane</keyword>
<gene>
    <name evidence="2" type="ORF">GCM10022224_080140</name>
</gene>
<sequence length="66" mass="6599">MNNNRGLWVAVIVTAGLVIAFAGGALAWLGGTPVPLAVLAGAAGFAGFVGLALAITRYLTTTRAQD</sequence>
<keyword evidence="3" id="KW-1185">Reference proteome</keyword>
<organism evidence="2 3">
    <name type="scientific">Nonomuraea antimicrobica</name>
    <dbReference type="NCBI Taxonomy" id="561173"/>
    <lineage>
        <taxon>Bacteria</taxon>
        <taxon>Bacillati</taxon>
        <taxon>Actinomycetota</taxon>
        <taxon>Actinomycetes</taxon>
        <taxon>Streptosporangiales</taxon>
        <taxon>Streptosporangiaceae</taxon>
        <taxon>Nonomuraea</taxon>
    </lineage>
</organism>
<proteinExistence type="predicted"/>
<evidence type="ECO:0000256" key="1">
    <source>
        <dbReference type="SAM" id="Phobius"/>
    </source>
</evidence>
<dbReference type="Proteomes" id="UP001500902">
    <property type="component" value="Unassembled WGS sequence"/>
</dbReference>
<keyword evidence="1" id="KW-0472">Membrane</keyword>
<dbReference type="RefSeq" id="WP_344890662.1">
    <property type="nucleotide sequence ID" value="NZ_BAAAZP010000169.1"/>
</dbReference>
<dbReference type="EMBL" id="BAAAZP010000169">
    <property type="protein sequence ID" value="GAA3702323.1"/>
    <property type="molecule type" value="Genomic_DNA"/>
</dbReference>
<evidence type="ECO:0000313" key="2">
    <source>
        <dbReference type="EMBL" id="GAA3702323.1"/>
    </source>
</evidence>
<comment type="caution">
    <text evidence="2">The sequence shown here is derived from an EMBL/GenBank/DDBJ whole genome shotgun (WGS) entry which is preliminary data.</text>
</comment>